<dbReference type="EMBL" id="LAZR01039214">
    <property type="protein sequence ID" value="KKL17552.1"/>
    <property type="molecule type" value="Genomic_DNA"/>
</dbReference>
<organism evidence="3">
    <name type="scientific">marine sediment metagenome</name>
    <dbReference type="NCBI Taxonomy" id="412755"/>
    <lineage>
        <taxon>unclassified sequences</taxon>
        <taxon>metagenomes</taxon>
        <taxon>ecological metagenomes</taxon>
    </lineage>
</organism>
<evidence type="ECO:0000256" key="1">
    <source>
        <dbReference type="ARBA" id="ARBA00022729"/>
    </source>
</evidence>
<sequence length="292" mass="30769">MSETVANLVFGVPANIKIALTGVAEGSATEVGFTEGGVKITPAMEYFHATADQAVGDVDIFLKKRNFVVEFIVAEPTLANYQKALGLPAASLAGNTLKVGNETTVTKYVLYINGPGPGADAATRKFSVWRCVPIGNPEVVHSREDKTMFAMTFAVLQDTSRTANEQFYHIDDSGADTTAPTVVITTPAEDGTVVKDALSPVVLTFTEAGQGMNEGTLIYGNTISILNTTTSNDVTLVAGTIVYENTGKTLTFTPTSNWTASDTLSITVTTGVEDMAGNPLATTYIGNFTVTV</sequence>
<keyword evidence="1" id="KW-0732">Signal</keyword>
<reference evidence="3" key="1">
    <citation type="journal article" date="2015" name="Nature">
        <title>Complex archaea that bridge the gap between prokaryotes and eukaryotes.</title>
        <authorList>
            <person name="Spang A."/>
            <person name="Saw J.H."/>
            <person name="Jorgensen S.L."/>
            <person name="Zaremba-Niedzwiedzka K."/>
            <person name="Martijn J."/>
            <person name="Lind A.E."/>
            <person name="van Eijk R."/>
            <person name="Schleper C."/>
            <person name="Guy L."/>
            <person name="Ettema T.J."/>
        </authorList>
    </citation>
    <scope>NUCLEOTIDE SEQUENCE</scope>
</reference>
<accession>A0A0F9BUD6</accession>
<feature type="domain" description="SbsA Ig-like" evidence="2">
    <location>
        <begin position="176"/>
        <end position="289"/>
    </location>
</feature>
<dbReference type="Gene3D" id="2.60.40.1220">
    <property type="match status" value="1"/>
</dbReference>
<dbReference type="InterPro" id="IPR032812">
    <property type="entry name" value="SbsA_Ig"/>
</dbReference>
<dbReference type="AlphaFoldDB" id="A0A0F9BUD6"/>
<evidence type="ECO:0000259" key="2">
    <source>
        <dbReference type="Pfam" id="PF13205"/>
    </source>
</evidence>
<evidence type="ECO:0000313" key="3">
    <source>
        <dbReference type="EMBL" id="KKL17552.1"/>
    </source>
</evidence>
<dbReference type="InterPro" id="IPR014755">
    <property type="entry name" value="Cu-Rt/internalin_Ig-like"/>
</dbReference>
<dbReference type="Pfam" id="PF13205">
    <property type="entry name" value="Big_5"/>
    <property type="match status" value="1"/>
</dbReference>
<comment type="caution">
    <text evidence="3">The sequence shown here is derived from an EMBL/GenBank/DDBJ whole genome shotgun (WGS) entry which is preliminary data.</text>
</comment>
<protein>
    <recommendedName>
        <fullName evidence="2">SbsA Ig-like domain-containing protein</fullName>
    </recommendedName>
</protein>
<gene>
    <name evidence="3" type="ORF">LCGC14_2484410</name>
</gene>
<name>A0A0F9BUD6_9ZZZZ</name>
<proteinExistence type="predicted"/>